<proteinExistence type="predicted"/>
<dbReference type="GeneID" id="113214347"/>
<keyword evidence="1" id="KW-0863">Zinc-finger</keyword>
<accession>A0A9C6U862</accession>
<keyword evidence="1" id="KW-0479">Metal-binding</keyword>
<sequence>MQQLFRCWIETQTNIREITTNISHTLKEDQHFLDFDIESEVDMFAMTDEESDTGSDDKVFSMRILTDDDKLFSKTILSDDENNNLFDPATGISNLTIQATPQPQLSNPSQVSSVSSQQQCDHPPYDLDVMDPQLSEGEVTGAKIKEDELEKKDNKSLMRWLHCRRLPTRGNKAKLIERIMHHVKNDKGGKIYQGVDGGKWYERKRKKLIAQAHQSNQNALPMMPVGNKVFQPFPSVHIPNKYSSAKARDYLDLIPNIRFSYVGGVESEDGDGDEQVVVDFSQPTQQDRKNIFVDGTLKRANQFIDSGRVLGITDCIRNLHYFVKADVRASYVADTYKVSVMISKNHGNVCFAECTCKARALARCCHIMAVLLLIGRHVESKGHEAVTCTGRLCYWLAPGSATHRQPGVVREKNEYYKKSANFKRRAYFDPRPTVQQLDCDPERVSELRSALSGMATKLLWHYQLLESPIIPESYPDVVCTYQIAEMCSHLIWNLNSVRDLSTNRPIHLVKTAGQSGSKFWHSERSVRLTASVAKNVLGLSSDKTRLKFLRKHVWGLDPFRNEAMERGSQLEDPARKAYTLHLKENNVDIDILESGTWVNPAFPQLSCSPDGLIVDTNGITRLLEIKCPAVLTEMDPNEFEKLPKKQLSNFCIRRNKQTAQLELKPTDKWYYQVQMSLSIMQLEWCDFVIYSTVKEKPKFMCIKVQYDEEFWREKRERLVNIHREWLVPEHFLANTVFNRVPTRLMYAPFHEDHSDDFFLFEAHATDEDQSSLKETEDAFLIRYRSRSQKLLLKICNT</sequence>
<keyword evidence="1" id="KW-0862">Zinc</keyword>
<dbReference type="SUPFAM" id="SSF52980">
    <property type="entry name" value="Restriction endonuclease-like"/>
    <property type="match status" value="1"/>
</dbReference>
<dbReference type="PROSITE" id="PS50966">
    <property type="entry name" value="ZF_SWIM"/>
    <property type="match status" value="1"/>
</dbReference>
<keyword evidence="4" id="KW-1185">Reference proteome</keyword>
<evidence type="ECO:0000313" key="5">
    <source>
        <dbReference type="RefSeq" id="XP_052124809.1"/>
    </source>
</evidence>
<evidence type="ECO:0000313" key="4">
    <source>
        <dbReference type="Proteomes" id="UP000504606"/>
    </source>
</evidence>
<dbReference type="GO" id="GO:0008270">
    <property type="term" value="F:zinc ion binding"/>
    <property type="evidence" value="ECO:0007669"/>
    <property type="project" value="UniProtKB-KW"/>
</dbReference>
<dbReference type="PANTHER" id="PTHR46609:SF8">
    <property type="entry name" value="YQAJ VIRAL RECOMBINASE DOMAIN-CONTAINING PROTEIN"/>
    <property type="match status" value="1"/>
</dbReference>
<dbReference type="Proteomes" id="UP000504606">
    <property type="component" value="Unplaced"/>
</dbReference>
<dbReference type="AlphaFoldDB" id="A0A9C6U862"/>
<dbReference type="InterPro" id="IPR011604">
    <property type="entry name" value="PDDEXK-like_dom_sf"/>
</dbReference>
<organism evidence="4 5">
    <name type="scientific">Frankliniella occidentalis</name>
    <name type="common">Western flower thrips</name>
    <name type="synonym">Euthrips occidentalis</name>
    <dbReference type="NCBI Taxonomy" id="133901"/>
    <lineage>
        <taxon>Eukaryota</taxon>
        <taxon>Metazoa</taxon>
        <taxon>Ecdysozoa</taxon>
        <taxon>Arthropoda</taxon>
        <taxon>Hexapoda</taxon>
        <taxon>Insecta</taxon>
        <taxon>Pterygota</taxon>
        <taxon>Neoptera</taxon>
        <taxon>Paraneoptera</taxon>
        <taxon>Thysanoptera</taxon>
        <taxon>Terebrantia</taxon>
        <taxon>Thripoidea</taxon>
        <taxon>Thripidae</taxon>
        <taxon>Frankliniella</taxon>
    </lineage>
</organism>
<dbReference type="InterPro" id="IPR019080">
    <property type="entry name" value="YqaJ_viral_recombinase"/>
</dbReference>
<dbReference type="RefSeq" id="XP_052124809.1">
    <property type="nucleotide sequence ID" value="XM_052268849.1"/>
</dbReference>
<dbReference type="GO" id="GO:0006281">
    <property type="term" value="P:DNA repair"/>
    <property type="evidence" value="ECO:0007669"/>
    <property type="project" value="UniProtKB-ARBA"/>
</dbReference>
<name>A0A9C6U862_FRAOC</name>
<evidence type="ECO:0000256" key="1">
    <source>
        <dbReference type="PROSITE-ProRule" id="PRU00325"/>
    </source>
</evidence>
<feature type="region of interest" description="Disordered" evidence="2">
    <location>
        <begin position="100"/>
        <end position="121"/>
    </location>
</feature>
<evidence type="ECO:0000259" key="3">
    <source>
        <dbReference type="PROSITE" id="PS50966"/>
    </source>
</evidence>
<dbReference type="InterPro" id="IPR051703">
    <property type="entry name" value="NF-kappa-B_Signaling_Reg"/>
</dbReference>
<dbReference type="InterPro" id="IPR007527">
    <property type="entry name" value="Znf_SWIM"/>
</dbReference>
<dbReference type="InterPro" id="IPR011335">
    <property type="entry name" value="Restrct_endonuc-II-like"/>
</dbReference>
<evidence type="ECO:0000256" key="2">
    <source>
        <dbReference type="SAM" id="MobiDB-lite"/>
    </source>
</evidence>
<gene>
    <name evidence="5" type="primary">LOC113214347</name>
</gene>
<feature type="domain" description="SWIM-type" evidence="3">
    <location>
        <begin position="336"/>
        <end position="375"/>
    </location>
</feature>
<dbReference type="CDD" id="cd22343">
    <property type="entry name" value="PDDEXK_lambda_exonuclease-like"/>
    <property type="match status" value="1"/>
</dbReference>
<dbReference type="Gene3D" id="3.90.320.10">
    <property type="match status" value="1"/>
</dbReference>
<reference evidence="5" key="1">
    <citation type="submission" date="2025-08" db="UniProtKB">
        <authorList>
            <consortium name="RefSeq"/>
        </authorList>
    </citation>
    <scope>IDENTIFICATION</scope>
    <source>
        <tissue evidence="5">Whole organism</tissue>
    </source>
</reference>
<dbReference type="PANTHER" id="PTHR46609">
    <property type="entry name" value="EXONUCLEASE, PHAGE-TYPE/RECB, C-TERMINAL DOMAIN-CONTAINING PROTEIN"/>
    <property type="match status" value="1"/>
</dbReference>
<dbReference type="Pfam" id="PF09588">
    <property type="entry name" value="YqaJ"/>
    <property type="match status" value="1"/>
</dbReference>
<feature type="compositionally biased region" description="Low complexity" evidence="2">
    <location>
        <begin position="101"/>
        <end position="119"/>
    </location>
</feature>
<protein>
    <submittedName>
        <fullName evidence="5">Uncharacterized protein LOC113214347 isoform X2</fullName>
    </submittedName>
</protein>